<evidence type="ECO:0000313" key="2">
    <source>
        <dbReference type="Proteomes" id="UP000503129"/>
    </source>
</evidence>
<sequence>MRRTNHNLDDFALTLPITQAACRTAQQFANQQPTPEKAEQVRLNTLCVWVVNEYLEMMDIPTQLTECNSWNSIMRLCSDVADLELPGIGRLECRSVRLAQETCYIPPETWEERVAYVVVQIDESLQQAKLLGFVRNVATEELLLSQLQPLEDFIEYLAQLRQTPSRTLVNLSQWLVGIFDAGWQTVESLWNQPEIRPGYAFRNGETLVQNDPNKTQALTRRAKLIDLGIQIANQPVILIVEIRPKTDQQTGVRLQLHPTGNKIYLIPGVQLTVLDQSGTVFLEAQARSADNYLQLQFRGEPTEQFSVKVSLNDASVTQNFII</sequence>
<dbReference type="InterPro" id="IPR014951">
    <property type="entry name" value="DUF1822"/>
</dbReference>
<dbReference type="Proteomes" id="UP000503129">
    <property type="component" value="Chromosome"/>
</dbReference>
<evidence type="ECO:0008006" key="3">
    <source>
        <dbReference type="Google" id="ProtNLM"/>
    </source>
</evidence>
<dbReference type="EMBL" id="CP030118">
    <property type="protein sequence ID" value="QDL06564.1"/>
    <property type="molecule type" value="Genomic_DNA"/>
</dbReference>
<dbReference type="Pfam" id="PF08852">
    <property type="entry name" value="DUF1822"/>
    <property type="match status" value="1"/>
</dbReference>
<dbReference type="AlphaFoldDB" id="A0A856M848"/>
<gene>
    <name evidence="1" type="ORF">DP114_00365</name>
</gene>
<dbReference type="RefSeq" id="WP_169268793.1">
    <property type="nucleotide sequence ID" value="NZ_CAWOXK010000001.1"/>
</dbReference>
<proteinExistence type="predicted"/>
<keyword evidence="2" id="KW-1185">Reference proteome</keyword>
<dbReference type="KEGG" id="bsen:DP114_00365"/>
<evidence type="ECO:0000313" key="1">
    <source>
        <dbReference type="EMBL" id="QDL06564.1"/>
    </source>
</evidence>
<protein>
    <recommendedName>
        <fullName evidence="3">DUF1822 family protein</fullName>
    </recommendedName>
</protein>
<organism evidence="1 2">
    <name type="scientific">Brasilonema sennae CENA114</name>
    <dbReference type="NCBI Taxonomy" id="415709"/>
    <lineage>
        <taxon>Bacteria</taxon>
        <taxon>Bacillati</taxon>
        <taxon>Cyanobacteriota</taxon>
        <taxon>Cyanophyceae</taxon>
        <taxon>Nostocales</taxon>
        <taxon>Scytonemataceae</taxon>
        <taxon>Brasilonema</taxon>
        <taxon>Bromeliae group (in: Brasilonema)</taxon>
    </lineage>
</organism>
<name>A0A856M848_9CYAN</name>
<reference evidence="1 2" key="1">
    <citation type="submission" date="2018-06" db="EMBL/GenBank/DDBJ databases">
        <title>Comparative genomics of Brasilonema spp. strains.</title>
        <authorList>
            <person name="Alvarenga D.O."/>
            <person name="Fiore M.F."/>
            <person name="Varani A.M."/>
        </authorList>
    </citation>
    <scope>NUCLEOTIDE SEQUENCE [LARGE SCALE GENOMIC DNA]</scope>
    <source>
        <strain evidence="1 2">CENA114</strain>
    </source>
</reference>
<accession>A0A856M848</accession>